<proteinExistence type="predicted"/>
<comment type="caution">
    <text evidence="1">The sequence shown here is derived from an EMBL/GenBank/DDBJ whole genome shotgun (WGS) entry which is preliminary data.</text>
</comment>
<dbReference type="RefSeq" id="WP_182166132.1">
    <property type="nucleotide sequence ID" value="NZ_JACFXV010000055.1"/>
</dbReference>
<dbReference type="Proteomes" id="UP000541109">
    <property type="component" value="Unassembled WGS sequence"/>
</dbReference>
<keyword evidence="3" id="KW-1185">Reference proteome</keyword>
<protein>
    <recommendedName>
        <fullName evidence="4">Phage tail protein</fullName>
    </recommendedName>
</protein>
<dbReference type="EMBL" id="JACFXV010000055">
    <property type="protein sequence ID" value="MBA5778073.1"/>
    <property type="molecule type" value="Genomic_DNA"/>
</dbReference>
<accession>A0A839AEF9</accession>
<evidence type="ECO:0000313" key="2">
    <source>
        <dbReference type="EMBL" id="MBA5778149.1"/>
    </source>
</evidence>
<gene>
    <name evidence="1" type="ORF">H2509_13165</name>
    <name evidence="2" type="ORF">H2509_13545</name>
</gene>
<evidence type="ECO:0000313" key="1">
    <source>
        <dbReference type="EMBL" id="MBA5778073.1"/>
    </source>
</evidence>
<dbReference type="EMBL" id="JACFXV010000056">
    <property type="protein sequence ID" value="MBA5778149.1"/>
    <property type="molecule type" value="Genomic_DNA"/>
</dbReference>
<reference evidence="1 3" key="1">
    <citation type="submission" date="2020-07" db="EMBL/GenBank/DDBJ databases">
        <title>Stappia sp., F7233, whole genome shotgun sequencing project.</title>
        <authorList>
            <person name="Jiang S."/>
            <person name="Liu Z.W."/>
            <person name="Du Z.J."/>
        </authorList>
    </citation>
    <scope>NUCLEOTIDE SEQUENCE [LARGE SCALE GENOMIC DNA]</scope>
    <source>
        <strain evidence="1 3">F7233</strain>
    </source>
</reference>
<evidence type="ECO:0000313" key="3">
    <source>
        <dbReference type="Proteomes" id="UP000541109"/>
    </source>
</evidence>
<sequence length="200" mass="21037">MPAPFEIIAAPFTLYYAPLGEAFPALDAVPAGGWVQIGTSGDLSYDPEGVTINHSQSVNAVRPLGATGAVKAFRTEEDLTIAATLWDVTLEQYRLAVNSNAVATTAPGVGTQGFKALKLYQGDQVTTMALLVRGVSPYGDGLAGQYEVPYCYMSGSPEVQYRKGEPAGLALEFSALVDPNAASEDDRFGRLIFGNAAALP</sequence>
<name>A0A839AEF9_9HYPH</name>
<dbReference type="AlphaFoldDB" id="A0A839AEF9"/>
<evidence type="ECO:0008006" key="4">
    <source>
        <dbReference type="Google" id="ProtNLM"/>
    </source>
</evidence>
<organism evidence="1 3">
    <name type="scientific">Stappia albiluteola</name>
    <dbReference type="NCBI Taxonomy" id="2758565"/>
    <lineage>
        <taxon>Bacteria</taxon>
        <taxon>Pseudomonadati</taxon>
        <taxon>Pseudomonadota</taxon>
        <taxon>Alphaproteobacteria</taxon>
        <taxon>Hyphomicrobiales</taxon>
        <taxon>Stappiaceae</taxon>
        <taxon>Stappia</taxon>
    </lineage>
</organism>